<feature type="domain" description="SH3b" evidence="3">
    <location>
        <begin position="247"/>
        <end position="310"/>
    </location>
</feature>
<feature type="region of interest" description="Disordered" evidence="1">
    <location>
        <begin position="121"/>
        <end position="140"/>
    </location>
</feature>
<dbReference type="Gene3D" id="2.30.30.40">
    <property type="entry name" value="SH3 Domains"/>
    <property type="match status" value="3"/>
</dbReference>
<feature type="compositionally biased region" description="Polar residues" evidence="1">
    <location>
        <begin position="65"/>
        <end position="76"/>
    </location>
</feature>
<accession>A0A9X6NZE7</accession>
<feature type="region of interest" description="Disordered" evidence="1">
    <location>
        <begin position="411"/>
        <end position="578"/>
    </location>
</feature>
<evidence type="ECO:0000313" key="4">
    <source>
        <dbReference type="EMBL" id="OYS14368.1"/>
    </source>
</evidence>
<reference evidence="4 5" key="1">
    <citation type="submission" date="2017-04" db="EMBL/GenBank/DDBJ databases">
        <authorList>
            <person name="Lin X.B."/>
            <person name="Stothard P."/>
            <person name="Tasseva G."/>
            <person name="Walter J."/>
        </authorList>
    </citation>
    <scope>NUCLEOTIDE SEQUENCE [LARGE SCALE GENOMIC DNA]</scope>
    <source>
        <strain evidence="4 5">117c</strain>
    </source>
</reference>
<keyword evidence="2" id="KW-0732">Signal</keyword>
<gene>
    <name evidence="4" type="ORF">CBF50_02370</name>
</gene>
<comment type="caution">
    <text evidence="4">The sequence shown here is derived from an EMBL/GenBank/DDBJ whole genome shotgun (WGS) entry which is preliminary data.</text>
</comment>
<dbReference type="Proteomes" id="UP000215693">
    <property type="component" value="Unassembled WGS sequence"/>
</dbReference>
<dbReference type="EMBL" id="NGOH01000033">
    <property type="protein sequence ID" value="OYS14368.1"/>
    <property type="molecule type" value="Genomic_DNA"/>
</dbReference>
<feature type="domain" description="SH3b" evidence="3">
    <location>
        <begin position="151"/>
        <end position="214"/>
    </location>
</feature>
<evidence type="ECO:0000256" key="2">
    <source>
        <dbReference type="SAM" id="SignalP"/>
    </source>
</evidence>
<reference evidence="4 5" key="2">
    <citation type="submission" date="2017-09" db="EMBL/GenBank/DDBJ databases">
        <title>Tripartite evolution among Lactobacillus johnsonii, Lactobacillus taiwanensis, Lactobacillus reuteri and their rodent host.</title>
        <authorList>
            <person name="Wang T."/>
            <person name="Knowles S."/>
            <person name="Cheng C."/>
        </authorList>
    </citation>
    <scope>NUCLEOTIDE SEQUENCE [LARGE SCALE GENOMIC DNA]</scope>
    <source>
        <strain evidence="4 5">117c</strain>
    </source>
</reference>
<dbReference type="InterPro" id="IPR003646">
    <property type="entry name" value="SH3-like_bac-type"/>
</dbReference>
<feature type="signal peptide" evidence="2">
    <location>
        <begin position="1"/>
        <end position="27"/>
    </location>
</feature>
<dbReference type="AlphaFoldDB" id="A0A9X6NZE7"/>
<proteinExistence type="predicted"/>
<feature type="domain" description="SH3b" evidence="3">
    <location>
        <begin position="334"/>
        <end position="397"/>
    </location>
</feature>
<name>A0A9X6NZE7_LACJH</name>
<dbReference type="InterPro" id="IPR027607">
    <property type="entry name" value="Surf_Exclu_SEC10/PgrA"/>
</dbReference>
<sequence>MKRRTAMLLSALFAAGAIATYSNTAKADTITQPKGQIPEANIETKSTNEGLQQKQVQLGARKSPDLNQKTNKNISTTPVQNNQQLHITHQVEHNNNNWYQMQNKSWLPSSYTTNVKQKQSVQAKQNVQNAQPVQNSNTQTQAQSQNNWHKESADFVTGGVINLRTAPNTNSAIIEAMPTGSTIKYDAYQKIDQYTWLRQPRENGSYGYIVGRNNGVAWGTFKESATKPVESKPAAKPVQSQNNWHRESADFVTGGVINLRTAPNTNSAIIETMPTGSTIKYDAYQKIGQYTWLRQPREDGSYGYIVGRNNGVAWGTFKESTAKPVQSQSNWHKESADFVTGGVINLRTAPNTNSAIIETMPTGSTIKYDAYRKIDQYTWLRQPREDGSYGYIVGRNNGVAWGTFKESAAKPVENKPATKPVENKPAAKPVESKPATKPVDNKPATKPVDSKPATKPVESKPATKPVDNKPATKPVDNKPATKPVDNKPATKPVESKPATKPVESKPATKPVESKPATKPVESKPATKPVDNKPATKPVDNKPATKPVESKPAAKPVENKPATKPVENKPATKPVDNKDNVGIIKLPAGYTREMIEESSGGKDGFDESKNRLTPLAKKLSEEGIKLNGKYITNSVYQDNRPINLTNITKSQEQELTNFALNTINYVRKQMGLTPYVYSEGAQSVANDVAKNYVKDGKTAENGHDYKAIGEAMKANPALNNFTKGISIDENSGNPIENLGGWDNNRYVHVSANTSTMGEVKEGICYVIQQMLFGGYYNGAREMYHARSLTQPVTTPLGAKFGFSISKLSNNAIVAAHIITFSGFDGYDEFAPDFN</sequence>
<feature type="chain" id="PRO_5040825681" description="SH3b domain-containing protein" evidence="2">
    <location>
        <begin position="28"/>
        <end position="833"/>
    </location>
</feature>
<organism evidence="4 5">
    <name type="scientific">Lactobacillus johnsonii</name>
    <dbReference type="NCBI Taxonomy" id="33959"/>
    <lineage>
        <taxon>Bacteria</taxon>
        <taxon>Bacillati</taxon>
        <taxon>Bacillota</taxon>
        <taxon>Bacilli</taxon>
        <taxon>Lactobacillales</taxon>
        <taxon>Lactobacillaceae</taxon>
        <taxon>Lactobacillus</taxon>
    </lineage>
</organism>
<dbReference type="NCBIfam" id="TIGR04320">
    <property type="entry name" value="Surf_Exclu_PgrA"/>
    <property type="match status" value="1"/>
</dbReference>
<protein>
    <recommendedName>
        <fullName evidence="3">SH3b domain-containing protein</fullName>
    </recommendedName>
</protein>
<dbReference type="RefSeq" id="WP_094497595.1">
    <property type="nucleotide sequence ID" value="NZ_NGOD01000022.1"/>
</dbReference>
<evidence type="ECO:0000256" key="1">
    <source>
        <dbReference type="SAM" id="MobiDB-lite"/>
    </source>
</evidence>
<feature type="region of interest" description="Disordered" evidence="1">
    <location>
        <begin position="57"/>
        <end position="76"/>
    </location>
</feature>
<evidence type="ECO:0000313" key="5">
    <source>
        <dbReference type="Proteomes" id="UP000215693"/>
    </source>
</evidence>
<evidence type="ECO:0000259" key="3">
    <source>
        <dbReference type="SMART" id="SM00287"/>
    </source>
</evidence>
<feature type="compositionally biased region" description="Polar residues" evidence="1">
    <location>
        <begin position="121"/>
        <end position="133"/>
    </location>
</feature>
<dbReference type="SMART" id="SM00287">
    <property type="entry name" value="SH3b"/>
    <property type="match status" value="3"/>
</dbReference>